<feature type="region of interest" description="Disordered" evidence="5">
    <location>
        <begin position="279"/>
        <end position="300"/>
    </location>
</feature>
<comment type="subcellular location">
    <subcellularLocation>
        <location evidence="1">Membrane</location>
        <topology evidence="1">Multi-pass membrane protein</topology>
    </subcellularLocation>
</comment>
<proteinExistence type="predicted"/>
<dbReference type="PANTHER" id="PTHR23112:SF0">
    <property type="entry name" value="TRANSMEMBRANE PROTEIN 116"/>
    <property type="match status" value="1"/>
</dbReference>
<dbReference type="Gene3D" id="1.20.1070.10">
    <property type="entry name" value="Rhodopsin 7-helix transmembrane proteins"/>
    <property type="match status" value="1"/>
</dbReference>
<feature type="compositionally biased region" description="Polar residues" evidence="5">
    <location>
        <begin position="418"/>
        <end position="427"/>
    </location>
</feature>
<dbReference type="GO" id="GO:0004930">
    <property type="term" value="F:G protein-coupled receptor activity"/>
    <property type="evidence" value="ECO:0007669"/>
    <property type="project" value="TreeGrafter"/>
</dbReference>
<evidence type="ECO:0000256" key="6">
    <source>
        <dbReference type="SAM" id="Phobius"/>
    </source>
</evidence>
<dbReference type="PANTHER" id="PTHR23112">
    <property type="entry name" value="G PROTEIN-COUPLED RECEPTOR 157-RELATED"/>
    <property type="match status" value="1"/>
</dbReference>
<evidence type="ECO:0000313" key="7">
    <source>
        <dbReference type="EMBL" id="KAJ1645847.1"/>
    </source>
</evidence>
<accession>A0A9W8CJI7</accession>
<keyword evidence="8" id="KW-1185">Reference proteome</keyword>
<sequence>MKNESAVSSIVRDQDNPFEPLLHDSVSSPEQYPGSKSLYSARIFSALLSLNIVSIACSLFCIVLLTCLRYQKGRIRRWRTQHVSIRLILYASVIDVGYTCFRIYDIIIAQSDTQPNSQANCQAAMFGVTFFALMSVFVRALFSVHLHAVVVHRAKKPLNYERRFIMFCFSLALVLALLPLTRFSYTWVDYDPTLGSGHCSYFSLESVPRHTTTVDFTAEEARRAVVAGLLYCWMTYFGWVALTIGYCMLVIGAVIYRLWIERRRTIRLIAQRTQQLLTHSEQPNSQELHETNASRSEQGPPAPMLVFVRCLEKIELWKVAKKVLRRVAQFPAAIILCHALEVAWATATLTRIIPIFKTGAVGSSSDLKHLYISMQIMLAFQGIITLLSLFLEPSVKQLVVEWWNYWHFQRDNSKKMETSASSDNRGASSNNSDRNNIRSNGSSIRSSDNSGNGQYSTRNPVSALETQNHTLRTAHSFETMPWDVVVLNPEPRQAS</sequence>
<evidence type="ECO:0000256" key="1">
    <source>
        <dbReference type="ARBA" id="ARBA00004141"/>
    </source>
</evidence>
<dbReference type="EMBL" id="JANBOH010000086">
    <property type="protein sequence ID" value="KAJ1645847.1"/>
    <property type="molecule type" value="Genomic_DNA"/>
</dbReference>
<feature type="transmembrane region" description="Helical" evidence="6">
    <location>
        <begin position="330"/>
        <end position="350"/>
    </location>
</feature>
<dbReference type="GO" id="GO:0005886">
    <property type="term" value="C:plasma membrane"/>
    <property type="evidence" value="ECO:0007669"/>
    <property type="project" value="TreeGrafter"/>
</dbReference>
<keyword evidence="3 6" id="KW-1133">Transmembrane helix</keyword>
<dbReference type="SUPFAM" id="SSF81321">
    <property type="entry name" value="Family A G protein-coupled receptor-like"/>
    <property type="match status" value="1"/>
</dbReference>
<evidence type="ECO:0000313" key="8">
    <source>
        <dbReference type="Proteomes" id="UP001145021"/>
    </source>
</evidence>
<evidence type="ECO:0000256" key="5">
    <source>
        <dbReference type="SAM" id="MobiDB-lite"/>
    </source>
</evidence>
<feature type="transmembrane region" description="Helical" evidence="6">
    <location>
        <begin position="370"/>
        <end position="391"/>
    </location>
</feature>
<evidence type="ECO:0000256" key="2">
    <source>
        <dbReference type="ARBA" id="ARBA00022692"/>
    </source>
</evidence>
<comment type="caution">
    <text evidence="7">The sequence shown here is derived from an EMBL/GenBank/DDBJ whole genome shotgun (WGS) entry which is preliminary data.</text>
</comment>
<dbReference type="GO" id="GO:0007189">
    <property type="term" value="P:adenylate cyclase-activating G protein-coupled receptor signaling pathway"/>
    <property type="evidence" value="ECO:0007669"/>
    <property type="project" value="TreeGrafter"/>
</dbReference>
<dbReference type="Proteomes" id="UP001145021">
    <property type="component" value="Unassembled WGS sequence"/>
</dbReference>
<keyword evidence="2 6" id="KW-0812">Transmembrane</keyword>
<feature type="transmembrane region" description="Helical" evidence="6">
    <location>
        <begin position="87"/>
        <end position="104"/>
    </location>
</feature>
<feature type="transmembrane region" description="Helical" evidence="6">
    <location>
        <begin position="164"/>
        <end position="185"/>
    </location>
</feature>
<reference evidence="7" key="1">
    <citation type="submission" date="2022-07" db="EMBL/GenBank/DDBJ databases">
        <title>Phylogenomic reconstructions and comparative analyses of Kickxellomycotina fungi.</title>
        <authorList>
            <person name="Reynolds N.K."/>
            <person name="Stajich J.E."/>
            <person name="Barry K."/>
            <person name="Grigoriev I.V."/>
            <person name="Crous P."/>
            <person name="Smith M.E."/>
        </authorList>
    </citation>
    <scope>NUCLEOTIDE SEQUENCE</scope>
    <source>
        <strain evidence="7">NBRC 105413</strain>
    </source>
</reference>
<feature type="transmembrane region" description="Helical" evidence="6">
    <location>
        <begin position="124"/>
        <end position="152"/>
    </location>
</feature>
<feature type="compositionally biased region" description="Low complexity" evidence="5">
    <location>
        <begin position="428"/>
        <end position="453"/>
    </location>
</feature>
<organism evidence="7 8">
    <name type="scientific">Coemansia asiatica</name>
    <dbReference type="NCBI Taxonomy" id="1052880"/>
    <lineage>
        <taxon>Eukaryota</taxon>
        <taxon>Fungi</taxon>
        <taxon>Fungi incertae sedis</taxon>
        <taxon>Zoopagomycota</taxon>
        <taxon>Kickxellomycotina</taxon>
        <taxon>Kickxellomycetes</taxon>
        <taxon>Kickxellales</taxon>
        <taxon>Kickxellaceae</taxon>
        <taxon>Coemansia</taxon>
    </lineage>
</organism>
<name>A0A9W8CJI7_9FUNG</name>
<gene>
    <name evidence="7" type="ORF">LPJ64_002602</name>
</gene>
<feature type="region of interest" description="Disordered" evidence="5">
    <location>
        <begin position="416"/>
        <end position="461"/>
    </location>
</feature>
<dbReference type="AlphaFoldDB" id="A0A9W8CJI7"/>
<keyword evidence="4 6" id="KW-0472">Membrane</keyword>
<evidence type="ECO:0000256" key="3">
    <source>
        <dbReference type="ARBA" id="ARBA00022989"/>
    </source>
</evidence>
<feature type="transmembrane region" description="Helical" evidence="6">
    <location>
        <begin position="43"/>
        <end position="66"/>
    </location>
</feature>
<feature type="transmembrane region" description="Helical" evidence="6">
    <location>
        <begin position="236"/>
        <end position="259"/>
    </location>
</feature>
<evidence type="ECO:0000256" key="4">
    <source>
        <dbReference type="ARBA" id="ARBA00023136"/>
    </source>
</evidence>
<protein>
    <submittedName>
        <fullName evidence="7">Uncharacterized protein</fullName>
    </submittedName>
</protein>